<dbReference type="PANTHER" id="PTHR43567:SF1">
    <property type="entry name" value="FLAVOREDOXIN"/>
    <property type="match status" value="1"/>
</dbReference>
<proteinExistence type="inferred from homology"/>
<dbReference type="Gene3D" id="2.30.110.10">
    <property type="entry name" value="Electron Transport, Fmn-binding Protein, Chain A"/>
    <property type="match status" value="1"/>
</dbReference>
<dbReference type="SUPFAM" id="SSF50475">
    <property type="entry name" value="FMN-binding split barrel"/>
    <property type="match status" value="1"/>
</dbReference>
<dbReference type="InterPro" id="IPR012349">
    <property type="entry name" value="Split_barrel_FMN-bd"/>
</dbReference>
<feature type="domain" description="Flavin reductase like" evidence="4">
    <location>
        <begin position="17"/>
        <end position="169"/>
    </location>
</feature>
<evidence type="ECO:0000313" key="5">
    <source>
        <dbReference type="EMBL" id="WAP68889.1"/>
    </source>
</evidence>
<evidence type="ECO:0000256" key="2">
    <source>
        <dbReference type="ARBA" id="ARBA00022630"/>
    </source>
</evidence>
<name>A0ABY7BZ92_9HYPH</name>
<dbReference type="RefSeq" id="WP_268881324.1">
    <property type="nucleotide sequence ID" value="NZ_CP114029.1"/>
</dbReference>
<sequence length="187" mass="20639">MARRSEKQDFPVSKVRRFLEPGPVVLVTSRHGEETDVMTLGWHVVLEFTPSLVGLMVSSANHTHDLIRQSGECVINLPTTDMTETVIGIGNTSGADIDKFVKFGLTAAPAKHVAAPLITECHASFECRLADDALIDSRDFFVFEVVKAHVAPEPEHPETLHYLGEGRFMVSGRIIDKRELFTPAMLA</sequence>
<evidence type="ECO:0000313" key="6">
    <source>
        <dbReference type="Proteomes" id="UP001164020"/>
    </source>
</evidence>
<reference evidence="5" key="1">
    <citation type="submission" date="2022-12" db="EMBL/GenBank/DDBJ databases">
        <title>Jiella pelagia sp. nov., isolated from phosphonate enriched culture of Northwest Pacific surface seawater.</title>
        <authorList>
            <person name="Shin D.Y."/>
            <person name="Hwang C.Y."/>
        </authorList>
    </citation>
    <scope>NUCLEOTIDE SEQUENCE</scope>
    <source>
        <strain evidence="5">HL-NP1</strain>
    </source>
</reference>
<evidence type="ECO:0000256" key="3">
    <source>
        <dbReference type="ARBA" id="ARBA00038054"/>
    </source>
</evidence>
<comment type="cofactor">
    <cofactor evidence="1">
        <name>FMN</name>
        <dbReference type="ChEBI" id="CHEBI:58210"/>
    </cofactor>
</comment>
<keyword evidence="6" id="KW-1185">Reference proteome</keyword>
<evidence type="ECO:0000256" key="1">
    <source>
        <dbReference type="ARBA" id="ARBA00001917"/>
    </source>
</evidence>
<dbReference type="InterPro" id="IPR002563">
    <property type="entry name" value="Flavin_Rdtase-like_dom"/>
</dbReference>
<evidence type="ECO:0000259" key="4">
    <source>
        <dbReference type="SMART" id="SM00903"/>
    </source>
</evidence>
<dbReference type="Pfam" id="PF01613">
    <property type="entry name" value="Flavin_Reduct"/>
    <property type="match status" value="1"/>
</dbReference>
<gene>
    <name evidence="5" type="ORF">OH818_27365</name>
</gene>
<accession>A0ABY7BZ92</accession>
<organism evidence="5 6">
    <name type="scientific">Jiella pelagia</name>
    <dbReference type="NCBI Taxonomy" id="2986949"/>
    <lineage>
        <taxon>Bacteria</taxon>
        <taxon>Pseudomonadati</taxon>
        <taxon>Pseudomonadota</taxon>
        <taxon>Alphaproteobacteria</taxon>
        <taxon>Hyphomicrobiales</taxon>
        <taxon>Aurantimonadaceae</taxon>
        <taxon>Jiella</taxon>
    </lineage>
</organism>
<dbReference type="Proteomes" id="UP001164020">
    <property type="component" value="Chromosome"/>
</dbReference>
<dbReference type="InterPro" id="IPR052174">
    <property type="entry name" value="Flavoredoxin"/>
</dbReference>
<dbReference type="EMBL" id="CP114029">
    <property type="protein sequence ID" value="WAP68889.1"/>
    <property type="molecule type" value="Genomic_DNA"/>
</dbReference>
<dbReference type="SMART" id="SM00903">
    <property type="entry name" value="Flavin_Reduct"/>
    <property type="match status" value="1"/>
</dbReference>
<protein>
    <submittedName>
        <fullName evidence="5">Flavin reductase family protein</fullName>
    </submittedName>
</protein>
<keyword evidence="2" id="KW-0285">Flavoprotein</keyword>
<comment type="similarity">
    <text evidence="3">Belongs to the flavoredoxin family.</text>
</comment>
<dbReference type="PANTHER" id="PTHR43567">
    <property type="entry name" value="FLAVOREDOXIN-RELATED-RELATED"/>
    <property type="match status" value="1"/>
</dbReference>